<comment type="similarity">
    <text evidence="1">Belongs to the virb1 family.</text>
</comment>
<dbReference type="SUPFAM" id="SSF53955">
    <property type="entry name" value="Lysozyme-like"/>
    <property type="match status" value="1"/>
</dbReference>
<dbReference type="RefSeq" id="WP_272742790.1">
    <property type="nucleotide sequence ID" value="NZ_JAQQKW010000017.1"/>
</dbReference>
<evidence type="ECO:0000313" key="4">
    <source>
        <dbReference type="Proteomes" id="UP001216595"/>
    </source>
</evidence>
<dbReference type="EMBL" id="JAQQKW010000017">
    <property type="protein sequence ID" value="MDC7696149.1"/>
    <property type="molecule type" value="Genomic_DNA"/>
</dbReference>
<accession>A0ABT5IIZ3</accession>
<evidence type="ECO:0000256" key="1">
    <source>
        <dbReference type="ARBA" id="ARBA00009387"/>
    </source>
</evidence>
<dbReference type="Gene3D" id="1.10.530.10">
    <property type="match status" value="1"/>
</dbReference>
<sequence length="288" mass="29918">MSGPASPVPDSSGLSPRKQSVVTAITRAAQRTGVDFSYLLKTAQRESSLNPNAKAPTSSAAGLFQFIEQTWLATIKKHGGKHGYGGYADAIRQGGNGQYYVADAQARQQVLGLRYNQDAAAAMAAEMTAGNAAYLKGRTGRNPTAGELYAAHFLGPAGAANLIEAVERRPGATAAALFPAAANANRSIFYRNGAPVSAAQLMANLNSKAGGTVQMHLPDETDSGMLPEGDNKGFLLARLQRVQSEAQLLNIAFGSGAGDQSLLFATQLLSAFGPDKEAREEGGGSGFV</sequence>
<gene>
    <name evidence="3" type="ORF">PQU94_17880</name>
</gene>
<organism evidence="3 4">
    <name type="scientific">Asticcacaulis currens</name>
    <dbReference type="NCBI Taxonomy" id="2984210"/>
    <lineage>
        <taxon>Bacteria</taxon>
        <taxon>Pseudomonadati</taxon>
        <taxon>Pseudomonadota</taxon>
        <taxon>Alphaproteobacteria</taxon>
        <taxon>Caulobacterales</taxon>
        <taxon>Caulobacteraceae</taxon>
        <taxon>Asticcacaulis</taxon>
    </lineage>
</organism>
<name>A0ABT5IIZ3_9CAUL</name>
<keyword evidence="4" id="KW-1185">Reference proteome</keyword>
<protein>
    <submittedName>
        <fullName evidence="3">Transglycosylase SLT domain-containing protein</fullName>
    </submittedName>
</protein>
<dbReference type="Pfam" id="PF01464">
    <property type="entry name" value="SLT"/>
    <property type="match status" value="1"/>
</dbReference>
<reference evidence="3 4" key="1">
    <citation type="submission" date="2023-01" db="EMBL/GenBank/DDBJ databases">
        <title>Novel species of the genus Asticcacaulis isolated from rivers.</title>
        <authorList>
            <person name="Lu H."/>
        </authorList>
    </citation>
    <scope>NUCLEOTIDE SEQUENCE [LARGE SCALE GENOMIC DNA]</scope>
    <source>
        <strain evidence="3 4">DXS10W</strain>
    </source>
</reference>
<feature type="domain" description="Transglycosylase SLT" evidence="2">
    <location>
        <begin position="25"/>
        <end position="77"/>
    </location>
</feature>
<dbReference type="InterPro" id="IPR023346">
    <property type="entry name" value="Lysozyme-like_dom_sf"/>
</dbReference>
<dbReference type="Proteomes" id="UP001216595">
    <property type="component" value="Unassembled WGS sequence"/>
</dbReference>
<dbReference type="InterPro" id="IPR008258">
    <property type="entry name" value="Transglycosylase_SLT_dom_1"/>
</dbReference>
<evidence type="ECO:0000313" key="3">
    <source>
        <dbReference type="EMBL" id="MDC7696149.1"/>
    </source>
</evidence>
<proteinExistence type="inferred from homology"/>
<evidence type="ECO:0000259" key="2">
    <source>
        <dbReference type="Pfam" id="PF01464"/>
    </source>
</evidence>
<comment type="caution">
    <text evidence="3">The sequence shown here is derived from an EMBL/GenBank/DDBJ whole genome shotgun (WGS) entry which is preliminary data.</text>
</comment>